<feature type="transmembrane region" description="Helical" evidence="6">
    <location>
        <begin position="269"/>
        <end position="287"/>
    </location>
</feature>
<evidence type="ECO:0000256" key="5">
    <source>
        <dbReference type="ARBA" id="ARBA00023136"/>
    </source>
</evidence>
<feature type="transmembrane region" description="Helical" evidence="6">
    <location>
        <begin position="128"/>
        <end position="149"/>
    </location>
</feature>
<dbReference type="AlphaFoldDB" id="A0A069SJ51"/>
<protein>
    <submittedName>
        <fullName evidence="7">Polysaccharide biosynthesis family protein</fullName>
    </submittedName>
</protein>
<keyword evidence="3 6" id="KW-0812">Transmembrane</keyword>
<dbReference type="PATRIC" id="fig|1339352.3.peg.1754"/>
<name>A0A069SJ51_PHOVU</name>
<comment type="subcellular location">
    <subcellularLocation>
        <location evidence="1">Cell membrane</location>
        <topology evidence="1">Multi-pass membrane protein</topology>
    </subcellularLocation>
</comment>
<feature type="transmembrane region" description="Helical" evidence="6">
    <location>
        <begin position="308"/>
        <end position="328"/>
    </location>
</feature>
<feature type="transmembrane region" description="Helical" evidence="6">
    <location>
        <begin position="16"/>
        <end position="33"/>
    </location>
</feature>
<feature type="transmembrane region" description="Helical" evidence="6">
    <location>
        <begin position="45"/>
        <end position="65"/>
    </location>
</feature>
<sequence>MPDSVSSNKRIAKNTFILYLRMIFILCVGLYTSRIVLNTLGVEDYGIYNVVGGFVTFFSFLNGAMSNATQRFITFELARGDIKKQIMTFSTAAIIHFVIALLIVIVAETLGLWFVYHKLVIPEERFVAAIWVYQFSILTMFVSIVSIPYNAVIIAHEKMSAFAYISILDVVLKLVIVYLLTIVTFDRLIFYAALLLSISILDRLIYGIYCKRHFKEARVKLMFNKRIFKEMANIAGWSLFGNIAGVFYTQGLNVLLNMFFGPIVNAARAIAVTIQGVVTGFVSNFQMALNPQITKSYATGDLSRMHSLIFASSKYSFFLLLLIVLPIMIETQTILAVWLKNVPAHTVWFVRIILCILLIDALSNPLMISSQAVGQVKVYQSVVGGLLLLILPIAYIALKLGGNPEMVFIVHLIISMVALICRIMIVGRMVSFSLVQYAHKVLLPTISVFTLASCMSISIYYTMTNQSLLKTVIVIILSIVMTAISILFVGLNTSERNLIYTKINTLRYRSHD</sequence>
<proteinExistence type="predicted"/>
<feature type="transmembrane region" description="Helical" evidence="6">
    <location>
        <begin position="378"/>
        <end position="396"/>
    </location>
</feature>
<reference evidence="7 8" key="1">
    <citation type="submission" date="2014-04" db="EMBL/GenBank/DDBJ databases">
        <authorList>
            <person name="Sears C."/>
            <person name="Carroll K."/>
            <person name="Sack B.R."/>
            <person name="Qadri F."/>
            <person name="Myers L.L."/>
            <person name="Chung G.-T."/>
            <person name="Escheverria P."/>
            <person name="Fraser C.M."/>
            <person name="Sadzewicz L."/>
            <person name="Shefchek K.A."/>
            <person name="Tallon L."/>
            <person name="Das S.P."/>
            <person name="Daugherty S."/>
            <person name="Mongodin E.F."/>
        </authorList>
    </citation>
    <scope>NUCLEOTIDE SEQUENCE [LARGE SCALE GENOMIC DNA]</scope>
    <source>
        <strain evidence="7 8">3975 RP4</strain>
    </source>
</reference>
<dbReference type="InterPro" id="IPR050833">
    <property type="entry name" value="Poly_Biosynth_Transport"/>
</dbReference>
<dbReference type="GO" id="GO:0005886">
    <property type="term" value="C:plasma membrane"/>
    <property type="evidence" value="ECO:0007669"/>
    <property type="project" value="UniProtKB-SubCell"/>
</dbReference>
<evidence type="ECO:0000256" key="6">
    <source>
        <dbReference type="SAM" id="Phobius"/>
    </source>
</evidence>
<feature type="transmembrane region" description="Helical" evidence="6">
    <location>
        <begin position="348"/>
        <end position="366"/>
    </location>
</feature>
<evidence type="ECO:0000256" key="3">
    <source>
        <dbReference type="ARBA" id="ARBA00022692"/>
    </source>
</evidence>
<feature type="transmembrane region" description="Helical" evidence="6">
    <location>
        <begin position="86"/>
        <end position="116"/>
    </location>
</feature>
<feature type="transmembrane region" description="Helical" evidence="6">
    <location>
        <begin position="161"/>
        <end position="182"/>
    </location>
</feature>
<comment type="caution">
    <text evidence="7">The sequence shown here is derived from an EMBL/GenBank/DDBJ whole genome shotgun (WGS) entry which is preliminary data.</text>
</comment>
<evidence type="ECO:0000256" key="1">
    <source>
        <dbReference type="ARBA" id="ARBA00004651"/>
    </source>
</evidence>
<evidence type="ECO:0000256" key="2">
    <source>
        <dbReference type="ARBA" id="ARBA00022475"/>
    </source>
</evidence>
<dbReference type="Proteomes" id="UP000027661">
    <property type="component" value="Unassembled WGS sequence"/>
</dbReference>
<keyword evidence="4 6" id="KW-1133">Transmembrane helix</keyword>
<feature type="transmembrane region" description="Helical" evidence="6">
    <location>
        <begin position="188"/>
        <end position="210"/>
    </location>
</feature>
<keyword evidence="5 6" id="KW-0472">Membrane</keyword>
<organism evidence="7 8">
    <name type="scientific">Phocaeicola vulgatus str. 3975 RP4</name>
    <dbReference type="NCBI Taxonomy" id="1339352"/>
    <lineage>
        <taxon>Bacteria</taxon>
        <taxon>Pseudomonadati</taxon>
        <taxon>Bacteroidota</taxon>
        <taxon>Bacteroidia</taxon>
        <taxon>Bacteroidales</taxon>
        <taxon>Bacteroidaceae</taxon>
        <taxon>Phocaeicola</taxon>
    </lineage>
</organism>
<dbReference type="PANTHER" id="PTHR30250:SF26">
    <property type="entry name" value="PSMA PROTEIN"/>
    <property type="match status" value="1"/>
</dbReference>
<accession>A0A069SJ51</accession>
<feature type="transmembrane region" description="Helical" evidence="6">
    <location>
        <begin position="231"/>
        <end position="249"/>
    </location>
</feature>
<gene>
    <name evidence="7" type="ORF">M099_1807</name>
</gene>
<dbReference type="EMBL" id="JNHM01000020">
    <property type="protein sequence ID" value="KDS54707.1"/>
    <property type="molecule type" value="Genomic_DNA"/>
</dbReference>
<keyword evidence="2" id="KW-1003">Cell membrane</keyword>
<feature type="transmembrane region" description="Helical" evidence="6">
    <location>
        <begin position="441"/>
        <end position="462"/>
    </location>
</feature>
<feature type="transmembrane region" description="Helical" evidence="6">
    <location>
        <begin position="408"/>
        <end position="429"/>
    </location>
</feature>
<evidence type="ECO:0000256" key="4">
    <source>
        <dbReference type="ARBA" id="ARBA00022989"/>
    </source>
</evidence>
<dbReference type="PANTHER" id="PTHR30250">
    <property type="entry name" value="PST FAMILY PREDICTED COLANIC ACID TRANSPORTER"/>
    <property type="match status" value="1"/>
</dbReference>
<feature type="transmembrane region" description="Helical" evidence="6">
    <location>
        <begin position="468"/>
        <end position="491"/>
    </location>
</feature>
<evidence type="ECO:0000313" key="7">
    <source>
        <dbReference type="EMBL" id="KDS54707.1"/>
    </source>
</evidence>
<evidence type="ECO:0000313" key="8">
    <source>
        <dbReference type="Proteomes" id="UP000027661"/>
    </source>
</evidence>